<dbReference type="InterPro" id="IPR025110">
    <property type="entry name" value="AMP-bd_C"/>
</dbReference>
<dbReference type="EC" id="6.2.1.44" evidence="4"/>
<reference evidence="8 9" key="1">
    <citation type="submission" date="2013-03" db="EMBL/GenBank/DDBJ databases">
        <authorList>
            <person name="Le V."/>
        </authorList>
    </citation>
    <scope>NUCLEOTIDE SEQUENCE [LARGE SCALE GENOMIC DNA]</scope>
    <source>
        <strain evidence="8 9">BiD32</strain>
    </source>
</reference>
<comment type="similarity">
    <text evidence="1">Belongs to the ATP-dependent AMP-binding enzyme family.</text>
</comment>
<evidence type="ECO:0000256" key="4">
    <source>
        <dbReference type="ARBA" id="ARBA00066616"/>
    </source>
</evidence>
<evidence type="ECO:0000256" key="1">
    <source>
        <dbReference type="ARBA" id="ARBA00006432"/>
    </source>
</evidence>
<dbReference type="InterPro" id="IPR020845">
    <property type="entry name" value="AMP-binding_CS"/>
</dbReference>
<dbReference type="InterPro" id="IPR042099">
    <property type="entry name" value="ANL_N_sf"/>
</dbReference>
<dbReference type="PROSITE" id="PS00455">
    <property type="entry name" value="AMP_BINDING"/>
    <property type="match status" value="1"/>
</dbReference>
<reference evidence="9" key="2">
    <citation type="submission" date="2013-04" db="EMBL/GenBank/DDBJ databases">
        <title>Bisphenol A degrading Sphingobium sp. strain BiD32.</title>
        <authorList>
            <person name="Nielsen J.L."/>
            <person name="Zhou N.A."/>
            <person name="Kjeldal H."/>
        </authorList>
    </citation>
    <scope>NUCLEOTIDE SEQUENCE [LARGE SCALE GENOMIC DNA]</scope>
    <source>
        <strain evidence="9">BiD32</strain>
    </source>
</reference>
<dbReference type="EMBL" id="CAVK010000101">
    <property type="protein sequence ID" value="CCW17790.1"/>
    <property type="molecule type" value="Genomic_DNA"/>
</dbReference>
<evidence type="ECO:0000259" key="7">
    <source>
        <dbReference type="Pfam" id="PF13193"/>
    </source>
</evidence>
<dbReference type="SUPFAM" id="SSF56801">
    <property type="entry name" value="Acetyl-CoA synthetase-like"/>
    <property type="match status" value="1"/>
</dbReference>
<dbReference type="Pfam" id="PF13193">
    <property type="entry name" value="AMP-binding_C"/>
    <property type="match status" value="1"/>
</dbReference>
<dbReference type="Gene3D" id="3.30.300.30">
    <property type="match status" value="1"/>
</dbReference>
<dbReference type="PANTHER" id="PTHR43767:SF7">
    <property type="entry name" value="MEDIUM_LONG-CHAIN-FATTY-ACID--COA LIGASE FADD8"/>
    <property type="match status" value="1"/>
</dbReference>
<comment type="catalytic activity">
    <reaction evidence="3">
        <text>3-(methylsulfanyl)propanoate + ATP + CoA = 3-(methylsulfanyl)propanoyl-CoA + AMP + diphosphate</text>
        <dbReference type="Rhea" id="RHEA:43052"/>
        <dbReference type="ChEBI" id="CHEBI:30616"/>
        <dbReference type="ChEBI" id="CHEBI:33019"/>
        <dbReference type="ChEBI" id="CHEBI:49016"/>
        <dbReference type="ChEBI" id="CHEBI:57287"/>
        <dbReference type="ChEBI" id="CHEBI:82815"/>
        <dbReference type="ChEBI" id="CHEBI:456215"/>
        <dbReference type="EC" id="6.2.1.44"/>
    </reaction>
    <physiologicalReaction direction="left-to-right" evidence="3">
        <dbReference type="Rhea" id="RHEA:43053"/>
    </physiologicalReaction>
</comment>
<keyword evidence="9" id="KW-1185">Reference proteome</keyword>
<dbReference type="InterPro" id="IPR000873">
    <property type="entry name" value="AMP-dep_synth/lig_dom"/>
</dbReference>
<comment type="caution">
    <text evidence="8">The sequence shown here is derived from an EMBL/GenBank/DDBJ whole genome shotgun (WGS) entry which is preliminary data.</text>
</comment>
<dbReference type="PANTHER" id="PTHR43767">
    <property type="entry name" value="LONG-CHAIN-FATTY-ACID--COA LIGASE"/>
    <property type="match status" value="1"/>
</dbReference>
<keyword evidence="2 8" id="KW-0436">Ligase</keyword>
<evidence type="ECO:0000256" key="5">
    <source>
        <dbReference type="ARBA" id="ARBA00067668"/>
    </source>
</evidence>
<feature type="domain" description="AMP-dependent synthetase/ligase" evidence="6">
    <location>
        <begin position="17"/>
        <end position="368"/>
    </location>
</feature>
<evidence type="ECO:0000259" key="6">
    <source>
        <dbReference type="Pfam" id="PF00501"/>
    </source>
</evidence>
<dbReference type="Pfam" id="PF00501">
    <property type="entry name" value="AMP-binding"/>
    <property type="match status" value="1"/>
</dbReference>
<gene>
    <name evidence="8" type="ORF">EBBID32_21390</name>
</gene>
<sequence length="511" mass="56051">MDKPSFIGITLADLLLQAVRRHGGRVAIHTTEMLSYADLDERSDRLAAFLSSRGFGTGSRIALHLRNGAEYVVADLAILKLAAAKVPLNELIAPAEIAYCLNHAAVDVLIAHASFLNPVARQPIDRDILTIAVGDHSPDHGDHLTWAEVMSHPSVASRIVADPDDTAMIIYTGGTTGRPKGVRHSYGRLGVNLLAQLVCGDIRSDEVMYLSTPLPHSAGFHLQACLLQGGQAILAAKFDPGRFLDACEQYRVTWSFMVPTMIYRLLDAMDARRCDLSSVRTVVYGAAPMSQPRLKEGLRRFGPVFIQLYGQIESPNWITGLTKEDHLTDHLLASCGRAVPFVDVRIAGESPDAGEVEVRSPYRMLDYLDDRHATGAAFNGEWLRTGDLGYLDSQGYLFLVDRAKDMIISGGMNVYSVEVEAALRLHPDVREVAVVGLPDDDWGEAVTAVIVTSADPAPLEDLRRHAKQSLSAYKTPKRFVFLEEMPLTAFGKIDKKRLRTSLLTEANVDVD</sequence>
<accession>N1MKN4</accession>
<evidence type="ECO:0000256" key="2">
    <source>
        <dbReference type="ARBA" id="ARBA00022598"/>
    </source>
</evidence>
<dbReference type="AlphaFoldDB" id="N1MKN4"/>
<dbReference type="InterPro" id="IPR050237">
    <property type="entry name" value="ATP-dep_AMP-bd_enzyme"/>
</dbReference>
<name>N1MKN4_9SPHN</name>
<dbReference type="RefSeq" id="WP_006956063.1">
    <property type="nucleotide sequence ID" value="NZ_CAVK010000101.1"/>
</dbReference>
<dbReference type="FunFam" id="3.30.300.30:FF:000008">
    <property type="entry name" value="2,3-dihydroxybenzoate-AMP ligase"/>
    <property type="match status" value="1"/>
</dbReference>
<dbReference type="InterPro" id="IPR045851">
    <property type="entry name" value="AMP-bd_C_sf"/>
</dbReference>
<feature type="domain" description="AMP-binding enzyme C-terminal" evidence="7">
    <location>
        <begin position="418"/>
        <end position="492"/>
    </location>
</feature>
<evidence type="ECO:0000256" key="3">
    <source>
        <dbReference type="ARBA" id="ARBA00051915"/>
    </source>
</evidence>
<evidence type="ECO:0000313" key="8">
    <source>
        <dbReference type="EMBL" id="CCW17790.1"/>
    </source>
</evidence>
<evidence type="ECO:0000313" key="9">
    <source>
        <dbReference type="Proteomes" id="UP000013201"/>
    </source>
</evidence>
<proteinExistence type="inferred from homology"/>
<protein>
    <recommendedName>
        <fullName evidence="5">3-methylmercaptopropionyl-CoA ligase</fullName>
        <ecNumber evidence="4">6.2.1.44</ecNumber>
    </recommendedName>
</protein>
<dbReference type="GO" id="GO:0016877">
    <property type="term" value="F:ligase activity, forming carbon-sulfur bonds"/>
    <property type="evidence" value="ECO:0007669"/>
    <property type="project" value="UniProtKB-ARBA"/>
</dbReference>
<dbReference type="Proteomes" id="UP000013201">
    <property type="component" value="Unassembled WGS sequence"/>
</dbReference>
<dbReference type="OrthoDB" id="7056261at2"/>
<dbReference type="Gene3D" id="3.40.50.12780">
    <property type="entry name" value="N-terminal domain of ligase-like"/>
    <property type="match status" value="1"/>
</dbReference>
<organism evidence="8 9">
    <name type="scientific">Sphingobium indicum BiD32</name>
    <dbReference type="NCBI Taxonomy" id="1301087"/>
    <lineage>
        <taxon>Bacteria</taxon>
        <taxon>Pseudomonadati</taxon>
        <taxon>Pseudomonadota</taxon>
        <taxon>Alphaproteobacteria</taxon>
        <taxon>Sphingomonadales</taxon>
        <taxon>Sphingomonadaceae</taxon>
        <taxon>Sphingobium</taxon>
    </lineage>
</organism>